<dbReference type="EMBL" id="DXIQ01000063">
    <property type="protein sequence ID" value="HIV39319.1"/>
    <property type="molecule type" value="Genomic_DNA"/>
</dbReference>
<organism evidence="1 2">
    <name type="scientific">Candidatus Blautia stercorigallinarum</name>
    <dbReference type="NCBI Taxonomy" id="2838501"/>
    <lineage>
        <taxon>Bacteria</taxon>
        <taxon>Bacillati</taxon>
        <taxon>Bacillota</taxon>
        <taxon>Clostridia</taxon>
        <taxon>Lachnospirales</taxon>
        <taxon>Lachnospiraceae</taxon>
        <taxon>Blautia</taxon>
    </lineage>
</organism>
<keyword evidence="1" id="KW-0966">Cell projection</keyword>
<keyword evidence="1" id="KW-0808">Transferase</keyword>
<reference evidence="1" key="2">
    <citation type="submission" date="2021-04" db="EMBL/GenBank/DDBJ databases">
        <authorList>
            <person name="Gilroy R."/>
        </authorList>
    </citation>
    <scope>NUCLEOTIDE SEQUENCE</scope>
    <source>
        <strain evidence="1">CHK195-9823</strain>
    </source>
</reference>
<dbReference type="GO" id="GO:0032259">
    <property type="term" value="P:methylation"/>
    <property type="evidence" value="ECO:0007669"/>
    <property type="project" value="UniProtKB-KW"/>
</dbReference>
<keyword evidence="1" id="KW-0489">Methyltransferase</keyword>
<dbReference type="Proteomes" id="UP000886814">
    <property type="component" value="Unassembled WGS sequence"/>
</dbReference>
<dbReference type="AlphaFoldDB" id="A0A9D1PDP6"/>
<evidence type="ECO:0000313" key="1">
    <source>
        <dbReference type="EMBL" id="HIV39319.1"/>
    </source>
</evidence>
<comment type="caution">
    <text evidence="1">The sequence shown here is derived from an EMBL/GenBank/DDBJ whole genome shotgun (WGS) entry which is preliminary data.</text>
</comment>
<reference evidence="1" key="1">
    <citation type="journal article" date="2021" name="PeerJ">
        <title>Extensive microbial diversity within the chicken gut microbiome revealed by metagenomics and culture.</title>
        <authorList>
            <person name="Gilroy R."/>
            <person name="Ravi A."/>
            <person name="Getino M."/>
            <person name="Pursley I."/>
            <person name="Horton D.L."/>
            <person name="Alikhan N.F."/>
            <person name="Baker D."/>
            <person name="Gharbi K."/>
            <person name="Hall N."/>
            <person name="Watson M."/>
            <person name="Adriaenssens E.M."/>
            <person name="Foster-Nyarko E."/>
            <person name="Jarju S."/>
            <person name="Secka A."/>
            <person name="Antonio M."/>
            <person name="Oren A."/>
            <person name="Chaudhuri R.R."/>
            <person name="La Ragione R."/>
            <person name="Hildebrand F."/>
            <person name="Pallen M.J."/>
        </authorList>
    </citation>
    <scope>NUCLEOTIDE SEQUENCE</scope>
    <source>
        <strain evidence="1">CHK195-9823</strain>
    </source>
</reference>
<proteinExistence type="predicted"/>
<name>A0A9D1PDP6_9FIRM</name>
<accession>A0A9D1PDP6</accession>
<gene>
    <name evidence="1" type="primary">fliB</name>
    <name evidence="1" type="ORF">H9747_10050</name>
</gene>
<dbReference type="EC" id="2.1.1.-" evidence="1"/>
<dbReference type="NCBIfam" id="NF038110">
    <property type="entry name" value="Lys_methyl_FliB"/>
    <property type="match status" value="1"/>
</dbReference>
<protein>
    <submittedName>
        <fullName evidence="1">Flagellin lysine-N-methylase</fullName>
        <ecNumber evidence="1">2.1.1.-</ecNumber>
    </submittedName>
</protein>
<sequence length="381" mass="45230">MRYKKPKYYPDFQCIAGSCPDTCCAGWQIVIDEESLEKYSNINSDFGTRLLNSIDWYQGIFEQYNRRCSFLNEENLCDIYQELGPEALCQTCRQYPRHVEEFEDLREYSLSLSCPEAARIMLSVKEKTEFEETEDLVEENEEDYQDFDLLLFDRLEEARELIFTVIQNRSLDLGKRMAVLLLFSFEIQEALDRGELFELELEACLEDILKREEKGSFKARFRNMKAMADDLKKLEVLREDWGKELENLQAQLYDRDEETYAKIRKSFGEILHKSGKEQDWDIWGEQILVFFVYTYFCGAVYDDMIYTKAVLSVFSLLWIREILLERWYIRGEDPKLETVCRAAWEYAREIEHSDENLNLLEEIFDGSALYKPENFLPGLTI</sequence>
<keyword evidence="1" id="KW-0282">Flagellum</keyword>
<keyword evidence="1" id="KW-0969">Cilium</keyword>
<dbReference type="GO" id="GO:0008168">
    <property type="term" value="F:methyltransferase activity"/>
    <property type="evidence" value="ECO:0007669"/>
    <property type="project" value="UniProtKB-KW"/>
</dbReference>
<evidence type="ECO:0000313" key="2">
    <source>
        <dbReference type="Proteomes" id="UP000886814"/>
    </source>
</evidence>